<evidence type="ECO:0000256" key="5">
    <source>
        <dbReference type="ARBA" id="ARBA00023242"/>
    </source>
</evidence>
<dbReference type="GO" id="GO:0000055">
    <property type="term" value="P:ribosomal large subunit export from nucleus"/>
    <property type="evidence" value="ECO:0007669"/>
    <property type="project" value="TreeGrafter"/>
</dbReference>
<dbReference type="GO" id="GO:0005634">
    <property type="term" value="C:nucleus"/>
    <property type="evidence" value="ECO:0007669"/>
    <property type="project" value="UniProtKB-SubCell"/>
</dbReference>
<proteinExistence type="inferred from homology"/>
<dbReference type="GO" id="GO:0005049">
    <property type="term" value="F:nuclear export signal receptor activity"/>
    <property type="evidence" value="ECO:0007669"/>
    <property type="project" value="InterPro"/>
</dbReference>
<evidence type="ECO:0000256" key="1">
    <source>
        <dbReference type="ARBA" id="ARBA00004123"/>
    </source>
</evidence>
<evidence type="ECO:0000256" key="3">
    <source>
        <dbReference type="ARBA" id="ARBA00022448"/>
    </source>
</evidence>
<dbReference type="InterPro" id="IPR001494">
    <property type="entry name" value="Importin-beta_N"/>
</dbReference>
<dbReference type="Pfam" id="PF08389">
    <property type="entry name" value="Xpo1"/>
    <property type="match status" value="1"/>
</dbReference>
<keyword evidence="4" id="KW-0653">Protein transport</keyword>
<dbReference type="GO" id="GO:0000056">
    <property type="term" value="P:ribosomal small subunit export from nucleus"/>
    <property type="evidence" value="ECO:0007669"/>
    <property type="project" value="TreeGrafter"/>
</dbReference>
<dbReference type="EMBL" id="JAVFKY010000001">
    <property type="protein sequence ID" value="KAK5583410.1"/>
    <property type="molecule type" value="Genomic_DNA"/>
</dbReference>
<dbReference type="SMART" id="SM00913">
    <property type="entry name" value="IBN_N"/>
    <property type="match status" value="1"/>
</dbReference>
<dbReference type="InterPro" id="IPR041123">
    <property type="entry name" value="CRM1_repeat"/>
</dbReference>
<feature type="domain" description="Importin N-terminal" evidence="6">
    <location>
        <begin position="36"/>
        <end position="102"/>
    </location>
</feature>
<accession>A0AAN7UBK5</accession>
<dbReference type="Pfam" id="PF08767">
    <property type="entry name" value="CRM1_C"/>
    <property type="match status" value="1"/>
</dbReference>
<dbReference type="PROSITE" id="PS50166">
    <property type="entry name" value="IMPORTIN_B_NT"/>
    <property type="match status" value="1"/>
</dbReference>
<sequence length="1056" mass="121824">MEGILNFNEPLDVNLLDQIVSVLYNPSSNKNDIKTAQIVLGKFQEHPDAWSKVDTILETSKLPQTKFFALVVMDSLIKYRWKSLPREQCEGIKNYIVSLIICLSSDPQTSAREKLLINKLNLVFVQILKQEWTTNWSSFIPEIISSSKTNESLCENNMIILRLLSEEIFNFSEEQMTQTKIQTLKITFEKEFSLINDLCYYILENATRPPLIKATLETLQRFLNWVPLHYIIEVNGGIAEPSKLVKLLLHKYFPEPMFRNSTLKCLTEIGNLSLGSQQYDAVFIAIIDKFMNQIKFIKPDPSKIPQDYEEGDQGERSFIHTVSLFLTGFFKSHLKIMENSLNIPYLTLAHEILVNISNIEELEIFKICLEYWNFLSSNLYSDIATFTTTLLAAPPRLQLYKSVLSKVRVVLIDHMAKPEEVIVVEDENGNIVRETTKDTDSLTLYESMRETLIFLTHLDSENTQHIMLEKLQTLISGREFTFQRLNTLCWAIGSISGAQNKEQEKRFLVTVIKDLLELCQNKKGKDNKAVIASDIMYIVGQYPRFLKDHWKFLKTVVNKLFEFMHESHPGVQDMACDTFLKISKQCKRKFVVLQVEESQPFINELLNQLSTTIAHLEQSQIHTFYEAVGYMIASSSDAAFREKLVNKFMELPNQSWLQIMGAASVKVESLLTVEVARDILNLIKTNNRAAMSLENCYITQISKIYLDLLNVYRTYSDHISRNPNIYRETLAMRSVKKETLKLLETFIEKSSDKQVIYSNFLQPLLEAVLGDYRTNIPETRDPEVLSLMTAIINSLKQLVHPEVPKILEAVFETTLSMITKNFEDYPYHRINFFNLIRAINSNAFTVFHNLHPQQFKLLIDCVVWAFKHTERNISETGLHILKELIENVSKNTDVANVFFKTYLVSLLNDILYILTDSFHKSGFALECDILRMMFQVVENGVVKIPLFDPQQANFPSNSDYVKEIVVTFLSASPNVSRPQIQAFVTRLFNLANINNNDFKSATRDFLITLKEWKSHENADLYSDEKNIEKALALKKQSMIPGMVRPNDVNLEMNDDL</sequence>
<dbReference type="InterPro" id="IPR016024">
    <property type="entry name" value="ARM-type_fold"/>
</dbReference>
<dbReference type="SUPFAM" id="SSF48371">
    <property type="entry name" value="ARM repeat"/>
    <property type="match status" value="1"/>
</dbReference>
<dbReference type="SMART" id="SM01102">
    <property type="entry name" value="CRM1_C"/>
    <property type="match status" value="1"/>
</dbReference>
<dbReference type="InterPro" id="IPR013598">
    <property type="entry name" value="Exportin-1/Importin-b-like"/>
</dbReference>
<evidence type="ECO:0000313" key="7">
    <source>
        <dbReference type="EMBL" id="KAK5583410.1"/>
    </source>
</evidence>
<evidence type="ECO:0000259" key="6">
    <source>
        <dbReference type="PROSITE" id="PS50166"/>
    </source>
</evidence>
<organism evidence="7 8">
    <name type="scientific">Dictyostelium firmibasis</name>
    <dbReference type="NCBI Taxonomy" id="79012"/>
    <lineage>
        <taxon>Eukaryota</taxon>
        <taxon>Amoebozoa</taxon>
        <taxon>Evosea</taxon>
        <taxon>Eumycetozoa</taxon>
        <taxon>Dictyostelia</taxon>
        <taxon>Dictyosteliales</taxon>
        <taxon>Dictyosteliaceae</taxon>
        <taxon>Dictyostelium</taxon>
    </lineage>
</organism>
<keyword evidence="3" id="KW-0813">Transport</keyword>
<dbReference type="InterPro" id="IPR011989">
    <property type="entry name" value="ARM-like"/>
</dbReference>
<evidence type="ECO:0000256" key="4">
    <source>
        <dbReference type="ARBA" id="ARBA00022927"/>
    </source>
</evidence>
<dbReference type="Pfam" id="PF18777">
    <property type="entry name" value="CRM1_repeat"/>
    <property type="match status" value="1"/>
</dbReference>
<keyword evidence="5" id="KW-0539">Nucleus</keyword>
<comment type="caution">
    <text evidence="7">The sequence shown here is derived from an EMBL/GenBank/DDBJ whole genome shotgun (WGS) entry which is preliminary data.</text>
</comment>
<dbReference type="InterPro" id="IPR040485">
    <property type="entry name" value="XPO1_repeat_3"/>
</dbReference>
<dbReference type="GO" id="GO:0006611">
    <property type="term" value="P:protein export from nucleus"/>
    <property type="evidence" value="ECO:0007669"/>
    <property type="project" value="InterPro"/>
</dbReference>
<dbReference type="GO" id="GO:0005737">
    <property type="term" value="C:cytoplasm"/>
    <property type="evidence" value="ECO:0007669"/>
    <property type="project" value="TreeGrafter"/>
</dbReference>
<dbReference type="InterPro" id="IPR041235">
    <property type="entry name" value="Exp1_repeat_2"/>
</dbReference>
<dbReference type="Pfam" id="PF18787">
    <property type="entry name" value="CRM1_repeat_3"/>
    <property type="match status" value="1"/>
</dbReference>
<dbReference type="GO" id="GO:0031267">
    <property type="term" value="F:small GTPase binding"/>
    <property type="evidence" value="ECO:0007669"/>
    <property type="project" value="InterPro"/>
</dbReference>
<name>A0AAN7UBK5_9MYCE</name>
<dbReference type="Pfam" id="PF03810">
    <property type="entry name" value="IBN_N"/>
    <property type="match status" value="1"/>
</dbReference>
<reference evidence="7 8" key="1">
    <citation type="submission" date="2023-11" db="EMBL/GenBank/DDBJ databases">
        <title>Dfirmibasis_genome.</title>
        <authorList>
            <person name="Edelbroek B."/>
            <person name="Kjellin J."/>
            <person name="Jerlstrom-Hultqvist J."/>
            <person name="Soderbom F."/>
        </authorList>
    </citation>
    <scope>NUCLEOTIDE SEQUENCE [LARGE SCALE GENOMIC DNA]</scope>
    <source>
        <strain evidence="7 8">TNS-C-14</strain>
    </source>
</reference>
<comment type="similarity">
    <text evidence="2">Belongs to the exportin family.</text>
</comment>
<dbReference type="Proteomes" id="UP001344447">
    <property type="component" value="Unassembled WGS sequence"/>
</dbReference>
<dbReference type="FunFam" id="1.25.10.10:FF:000610">
    <property type="entry name" value="Exportin 1"/>
    <property type="match status" value="1"/>
</dbReference>
<protein>
    <recommendedName>
        <fullName evidence="6">Importin N-terminal domain-containing protein</fullName>
    </recommendedName>
</protein>
<keyword evidence="8" id="KW-1185">Reference proteome</keyword>
<dbReference type="Gene3D" id="1.25.10.10">
    <property type="entry name" value="Leucine-rich Repeat Variant"/>
    <property type="match status" value="1"/>
</dbReference>
<dbReference type="InterPro" id="IPR045065">
    <property type="entry name" value="XPO1/5"/>
</dbReference>
<gene>
    <name evidence="7" type="ORF">RB653_005003</name>
</gene>
<dbReference type="AlphaFoldDB" id="A0AAN7UBK5"/>
<dbReference type="Pfam" id="PF18784">
    <property type="entry name" value="CRM1_repeat_2"/>
    <property type="match status" value="1"/>
</dbReference>
<evidence type="ECO:0000256" key="2">
    <source>
        <dbReference type="ARBA" id="ARBA00009466"/>
    </source>
</evidence>
<comment type="subcellular location">
    <subcellularLocation>
        <location evidence="1">Nucleus</location>
    </subcellularLocation>
</comment>
<dbReference type="PANTHER" id="PTHR11223">
    <property type="entry name" value="EXPORTIN 1/5"/>
    <property type="match status" value="1"/>
</dbReference>
<dbReference type="PANTHER" id="PTHR11223:SF2">
    <property type="entry name" value="EXPORTIN-1"/>
    <property type="match status" value="1"/>
</dbReference>
<dbReference type="InterPro" id="IPR014877">
    <property type="entry name" value="XPO1_C_dom"/>
</dbReference>
<evidence type="ECO:0000313" key="8">
    <source>
        <dbReference type="Proteomes" id="UP001344447"/>
    </source>
</evidence>